<dbReference type="GO" id="GO:0008017">
    <property type="term" value="F:microtubule binding"/>
    <property type="evidence" value="ECO:0007669"/>
    <property type="project" value="InterPro"/>
</dbReference>
<evidence type="ECO:0000313" key="4">
    <source>
        <dbReference type="Proteomes" id="UP000440578"/>
    </source>
</evidence>
<feature type="compositionally biased region" description="Low complexity" evidence="2">
    <location>
        <begin position="617"/>
        <end position="651"/>
    </location>
</feature>
<accession>A0A6A4WDJ4</accession>
<dbReference type="PANTHER" id="PTHR19321:SF41">
    <property type="entry name" value="FASCETTO-RELATED"/>
    <property type="match status" value="1"/>
</dbReference>
<name>A0A6A4WDJ4_AMPAM</name>
<evidence type="ECO:0000256" key="1">
    <source>
        <dbReference type="SAM" id="Coils"/>
    </source>
</evidence>
<organism evidence="3 4">
    <name type="scientific">Amphibalanus amphitrite</name>
    <name type="common">Striped barnacle</name>
    <name type="synonym">Balanus amphitrite</name>
    <dbReference type="NCBI Taxonomy" id="1232801"/>
    <lineage>
        <taxon>Eukaryota</taxon>
        <taxon>Metazoa</taxon>
        <taxon>Ecdysozoa</taxon>
        <taxon>Arthropoda</taxon>
        <taxon>Crustacea</taxon>
        <taxon>Multicrustacea</taxon>
        <taxon>Cirripedia</taxon>
        <taxon>Thoracica</taxon>
        <taxon>Thoracicalcarea</taxon>
        <taxon>Balanomorpha</taxon>
        <taxon>Balanoidea</taxon>
        <taxon>Balanidae</taxon>
        <taxon>Amphibalaninae</taxon>
        <taxon>Amphibalanus</taxon>
    </lineage>
</organism>
<sequence>MTPPAAITEAIQRQKSVAGVRLDAYYKQLLELFEEIGVPETDWEGRLGNIWGHVVTTMQEVREVEEEKRRVRHLTDSIEENGRQLLKLASLLGRVVDEPDENLSLLQLDRLLRERLQQLQLEKEKITAQMQALRDEEAVLCSQLGIPTLTLAAEVPQDADFREMREHLAHMRATRQERQATFERLRQRLFPLLEALERCADGELETQVVWEADDCRLPLTTDNLEAMERRLLALQAEEAANKAEAEKLRARLGQLWARLEVPEDRRASVLASCTGHKPSTLHLLREEVNKQEELKRQNVEKFVRALRVEIAEMWEKCFYSAEQRAAFDGYHSTTFTEQLLEEHEEELERVRRYYETNRVLIKDVNDHQKLWTKMIELEDRVNDPARFSNRGGQLLLEEKERKKIARRLPKVESDLQQLIQRWESQHNATFRVFGYDFAAYIEQQKKEYNERKEQEREERANKKAHQLEHETMFGARPVTPAKRRAGGATERGSPSKHRRLESTRLGSQLRAASPGLGRSARTPLSLFNPASINRLPLTPIQDRRVLRSKDVAMARTAPGKLSARNVSLSSDMSYAEFTRGLRRLQAAAADTSPAVRASTRSRRRSQRLGGLPPAPVAPAAAAGARTPRTPRTAGGVAAKSPARSAARPALTPRRRSRLGLPALF</sequence>
<feature type="coiled-coil region" evidence="1">
    <location>
        <begin position="109"/>
        <end position="136"/>
    </location>
</feature>
<keyword evidence="1" id="KW-0175">Coiled coil</keyword>
<dbReference type="Pfam" id="PF03999">
    <property type="entry name" value="MAP65_ASE1"/>
    <property type="match status" value="1"/>
</dbReference>
<dbReference type="OrthoDB" id="642895at2759"/>
<proteinExistence type="predicted"/>
<evidence type="ECO:0000256" key="2">
    <source>
        <dbReference type="SAM" id="MobiDB-lite"/>
    </source>
</evidence>
<feature type="coiled-coil region" evidence="1">
    <location>
        <begin position="217"/>
        <end position="251"/>
    </location>
</feature>
<feature type="region of interest" description="Disordered" evidence="2">
    <location>
        <begin position="586"/>
        <end position="664"/>
    </location>
</feature>
<dbReference type="GO" id="GO:0005737">
    <property type="term" value="C:cytoplasm"/>
    <property type="evidence" value="ECO:0007669"/>
    <property type="project" value="TreeGrafter"/>
</dbReference>
<dbReference type="PANTHER" id="PTHR19321">
    <property type="entry name" value="PROTEIN REGULATOR OF CYTOKINESIS 1 PRC1-RELATED"/>
    <property type="match status" value="1"/>
</dbReference>
<dbReference type="EMBL" id="VIIS01001221">
    <property type="protein sequence ID" value="KAF0300922.1"/>
    <property type="molecule type" value="Genomic_DNA"/>
</dbReference>
<dbReference type="InterPro" id="IPR007145">
    <property type="entry name" value="MAP65_Ase1_PRC1"/>
</dbReference>
<feature type="region of interest" description="Disordered" evidence="2">
    <location>
        <begin position="448"/>
        <end position="524"/>
    </location>
</feature>
<reference evidence="3 4" key="1">
    <citation type="submission" date="2019-07" db="EMBL/GenBank/DDBJ databases">
        <title>Draft genome assembly of a fouling barnacle, Amphibalanus amphitrite (Darwin, 1854): The first reference genome for Thecostraca.</title>
        <authorList>
            <person name="Kim W."/>
        </authorList>
    </citation>
    <scope>NUCLEOTIDE SEQUENCE [LARGE SCALE GENOMIC DNA]</scope>
    <source>
        <strain evidence="3">SNU_AA5</strain>
        <tissue evidence="3">Soma without cirri and trophi</tissue>
    </source>
</reference>
<gene>
    <name evidence="3" type="primary">Prc1</name>
    <name evidence="3" type="ORF">FJT64_026690</name>
</gene>
<evidence type="ECO:0000313" key="3">
    <source>
        <dbReference type="EMBL" id="KAF0300922.1"/>
    </source>
</evidence>
<keyword evidence="4" id="KW-1185">Reference proteome</keyword>
<comment type="caution">
    <text evidence="3">The sequence shown here is derived from an EMBL/GenBank/DDBJ whole genome shotgun (WGS) entry which is preliminary data.</text>
</comment>
<dbReference type="Gene3D" id="1.20.58.1520">
    <property type="match status" value="1"/>
</dbReference>
<protein>
    <submittedName>
        <fullName evidence="3">Protein regulator of cytokinesis 1</fullName>
    </submittedName>
</protein>
<dbReference type="GO" id="GO:1990023">
    <property type="term" value="C:mitotic spindle midzone"/>
    <property type="evidence" value="ECO:0007669"/>
    <property type="project" value="TreeGrafter"/>
</dbReference>
<feature type="compositionally biased region" description="Basic and acidic residues" evidence="2">
    <location>
        <begin position="448"/>
        <end position="471"/>
    </location>
</feature>
<dbReference type="GO" id="GO:0051256">
    <property type="term" value="P:mitotic spindle midzone assembly"/>
    <property type="evidence" value="ECO:0007669"/>
    <property type="project" value="TreeGrafter"/>
</dbReference>
<dbReference type="AlphaFoldDB" id="A0A6A4WDJ4"/>
<dbReference type="Proteomes" id="UP000440578">
    <property type="component" value="Unassembled WGS sequence"/>
</dbReference>